<feature type="active site" description="Proton acceptor" evidence="6">
    <location>
        <position position="331"/>
    </location>
</feature>
<dbReference type="Pfam" id="PF01640">
    <property type="entry name" value="Peptidase_C10"/>
    <property type="match status" value="1"/>
</dbReference>
<dbReference type="SUPFAM" id="SSF54001">
    <property type="entry name" value="Cysteine proteinases"/>
    <property type="match status" value="1"/>
</dbReference>
<dbReference type="InterPro" id="IPR025896">
    <property type="entry name" value="Spi_Prtas-inh"/>
</dbReference>
<reference evidence="8 9" key="1">
    <citation type="submission" date="2017-05" db="EMBL/GenBank/DDBJ databases">
        <title>whole genome sequence of Prevotella melaninogenica GAI 07411.</title>
        <authorList>
            <person name="Kondo Y."/>
            <person name="Hoshino T."/>
        </authorList>
    </citation>
    <scope>NUCLEOTIDE SEQUENCE [LARGE SCALE GENOMIC DNA]</scope>
    <source>
        <strain evidence="8 9">GAI 07411</strain>
    </source>
</reference>
<dbReference type="InterPro" id="IPR044934">
    <property type="entry name" value="Streptopain_sf"/>
</dbReference>
<dbReference type="NCBIfam" id="TIGR04183">
    <property type="entry name" value="Por_Secre_tail"/>
    <property type="match status" value="1"/>
</dbReference>
<proteinExistence type="inferred from homology"/>
<evidence type="ECO:0000256" key="4">
    <source>
        <dbReference type="ARBA" id="ARBA00022801"/>
    </source>
</evidence>
<evidence type="ECO:0000259" key="7">
    <source>
        <dbReference type="Pfam" id="PF13734"/>
    </source>
</evidence>
<keyword evidence="5" id="KW-0788">Thiol protease</keyword>
<dbReference type="InterPro" id="IPR038765">
    <property type="entry name" value="Papain-like_cys_pep_sf"/>
</dbReference>
<dbReference type="PRINTS" id="PR00797">
    <property type="entry name" value="STREPTOPAIN"/>
</dbReference>
<evidence type="ECO:0000313" key="9">
    <source>
        <dbReference type="Proteomes" id="UP000267517"/>
    </source>
</evidence>
<dbReference type="Proteomes" id="UP000267517">
    <property type="component" value="Chromosome I"/>
</dbReference>
<organism evidence="8 9">
    <name type="scientific">Prevotella melaninogenica</name>
    <dbReference type="NCBI Taxonomy" id="28132"/>
    <lineage>
        <taxon>Bacteria</taxon>
        <taxon>Pseudomonadati</taxon>
        <taxon>Bacteroidota</taxon>
        <taxon>Bacteroidia</taxon>
        <taxon>Bacteroidales</taxon>
        <taxon>Prevotellaceae</taxon>
        <taxon>Prevotella</taxon>
    </lineage>
</organism>
<evidence type="ECO:0000256" key="2">
    <source>
        <dbReference type="ARBA" id="ARBA00022670"/>
    </source>
</evidence>
<feature type="active site" description="Nucleophile" evidence="6">
    <location>
        <position position="189"/>
    </location>
</feature>
<evidence type="ECO:0000313" key="8">
    <source>
        <dbReference type="EMBL" id="BBA29284.1"/>
    </source>
</evidence>
<dbReference type="GO" id="GO:0006508">
    <property type="term" value="P:proteolysis"/>
    <property type="evidence" value="ECO:0007669"/>
    <property type="project" value="UniProtKB-KW"/>
</dbReference>
<dbReference type="EMBL" id="AP018049">
    <property type="protein sequence ID" value="BBA29284.1"/>
    <property type="molecule type" value="Genomic_DNA"/>
</dbReference>
<dbReference type="GO" id="GO:0008234">
    <property type="term" value="F:cysteine-type peptidase activity"/>
    <property type="evidence" value="ECO:0007669"/>
    <property type="project" value="UniProtKB-KW"/>
</dbReference>
<dbReference type="Gene3D" id="3.90.70.50">
    <property type="entry name" value="Peptidase C10, streptopain"/>
    <property type="match status" value="1"/>
</dbReference>
<comment type="similarity">
    <text evidence="1">Belongs to the peptidase C10 family.</text>
</comment>
<dbReference type="Pfam" id="PF13734">
    <property type="entry name" value="Inhibitor_I69"/>
    <property type="match status" value="1"/>
</dbReference>
<evidence type="ECO:0000256" key="3">
    <source>
        <dbReference type="ARBA" id="ARBA00022729"/>
    </source>
</evidence>
<evidence type="ECO:0000256" key="5">
    <source>
        <dbReference type="ARBA" id="ARBA00022807"/>
    </source>
</evidence>
<keyword evidence="3" id="KW-0732">Signal</keyword>
<dbReference type="AlphaFoldDB" id="A0A250KH76"/>
<dbReference type="InterPro" id="IPR000200">
    <property type="entry name" value="Peptidase_C10"/>
</dbReference>
<dbReference type="InterPro" id="IPR026444">
    <property type="entry name" value="Secre_tail"/>
</dbReference>
<name>A0A250KH76_9BACT</name>
<evidence type="ECO:0000256" key="1">
    <source>
        <dbReference type="ARBA" id="ARBA00009693"/>
    </source>
</evidence>
<gene>
    <name evidence="8" type="primary">speB_2</name>
    <name evidence="8" type="ORF">PMEL1_01214</name>
</gene>
<keyword evidence="4" id="KW-0378">Hydrolase</keyword>
<protein>
    <submittedName>
        <fullName evidence="8">Streptopain</fullName>
    </submittedName>
</protein>
<accession>A0A250KH76</accession>
<sequence length="891" mass="99708">MQPIMHLYKPDMINSIFQFDNKRTVFSAQNTLLKRGFLALSLLLSATANYAKDIDFNTALRIARTYVNVSKKAAQNVKTRAVATATQQPYYVFNDDAGKGFVVVAGDDKMGEVLAYSNEASIDMANLNPEARYLFDTYRQVYEELRKNKALTTRAGAATKTTDAVQPLLKSKWGQDYPYSKQTRYMTGCVATAVAQVMYFHKWPAQGKGQESYTVKFDNTVRSADFTQSRYDWDNMLPNYNRRNVTAQQEDAVALLMNDVGIATNMQYTDGASGTQSYMAERALRNYFDYDASMVTRSYEGVSNFIEIVKKELRNGFPLYISGDSKNGAGHAWVCDGFDEDDKFHMNFGWNGQADGYYSLATLNVTSTGSEFNGAQHSFNRRLHVIAIHPNKPGTPKIDADIAYQSPNINFDYGSDMAFVGDAPTTLSATAKVMYSRFINQSQSELVGDIGLGIYDQEGKLVKVTPYGQNGREVFTKDRFIFNEGKWVSGGVIDDKITFTLDFTALTNGTYSLYPIAARTQEDGTLGAWARMKKAPRIVMKVENRNISYLELPSTTTAYQLTTNPEFDNKVMPGESNILRLNIRKLDTNFFNGTVKVELINSENKVVFTTQTDEVIDFDVYTTTRVRLPFNLPYDIPAGTYRLRTTITNADNESCQVREKVSQEPYTLTIEDGKRADLFSRLTIFAQDNEEGSVPMENFDVSRSSTLRVSCIAILAKNVQYKGGITLYLIDTVTGMSIPVMKKPLQVDLTQAGKMTLITSDWIDPKTEKLINNRRYRLALIGVVDGKNVDLVPASTKSPYLSLINGPYDKYPEDVTNGVEEVSIKPTLQFVDGRLYVQQQGLKRVEIYGMNGMLVASSVTSGTDNLTLSVPKGIYVVRIITQGGLYTSVIR</sequence>
<keyword evidence="2" id="KW-0645">Protease</keyword>
<evidence type="ECO:0000256" key="6">
    <source>
        <dbReference type="PIRSR" id="PIRSR600200-1"/>
    </source>
</evidence>
<feature type="domain" description="Spi protease inhibitor" evidence="7">
    <location>
        <begin position="52"/>
        <end position="140"/>
    </location>
</feature>